<evidence type="ECO:0000256" key="9">
    <source>
        <dbReference type="SAM" id="SignalP"/>
    </source>
</evidence>
<accession>A0ABX1V506</accession>
<dbReference type="RefSeq" id="WP_171544964.1">
    <property type="nucleotide sequence ID" value="NZ_JABERG010000017.1"/>
</dbReference>
<comment type="subcellular location">
    <subcellularLocation>
        <location evidence="2">Cell outer membrane</location>
    </subcellularLocation>
    <subcellularLocation>
        <location evidence="1">Cell surface</location>
    </subcellularLocation>
</comment>
<feature type="domain" description="Trimeric autotransporter adhesin YadA-like C-terminal membrane anchor" evidence="10">
    <location>
        <begin position="645"/>
        <end position="700"/>
    </location>
</feature>
<feature type="signal peptide" evidence="9">
    <location>
        <begin position="1"/>
        <end position="24"/>
    </location>
</feature>
<feature type="region of interest" description="Disordered" evidence="8">
    <location>
        <begin position="230"/>
        <end position="250"/>
    </location>
</feature>
<keyword evidence="5 9" id="KW-0732">Signal</keyword>
<keyword evidence="7" id="KW-0998">Cell outer membrane</keyword>
<organism evidence="11 12">
    <name type="scientific">Acinetobacter terrae</name>
    <dbReference type="NCBI Taxonomy" id="2731247"/>
    <lineage>
        <taxon>Bacteria</taxon>
        <taxon>Pseudomonadati</taxon>
        <taxon>Pseudomonadota</taxon>
        <taxon>Gammaproteobacteria</taxon>
        <taxon>Moraxellales</taxon>
        <taxon>Moraxellaceae</taxon>
        <taxon>Acinetobacter</taxon>
        <taxon>Acinetobacter Taxon 24</taxon>
    </lineage>
</organism>
<dbReference type="InterPro" id="IPR045584">
    <property type="entry name" value="Pilin-like"/>
</dbReference>
<keyword evidence="3" id="KW-1134">Transmembrane beta strand</keyword>
<dbReference type="EMBL" id="JABERG010000017">
    <property type="protein sequence ID" value="NNH88705.1"/>
    <property type="molecule type" value="Genomic_DNA"/>
</dbReference>
<dbReference type="Gene3D" id="3.30.1300.30">
    <property type="entry name" value="GSPII I/J protein-like"/>
    <property type="match status" value="1"/>
</dbReference>
<dbReference type="Pfam" id="PF03895">
    <property type="entry name" value="YadA_anchor"/>
    <property type="match status" value="1"/>
</dbReference>
<evidence type="ECO:0000313" key="11">
    <source>
        <dbReference type="EMBL" id="NNH88705.1"/>
    </source>
</evidence>
<feature type="chain" id="PRO_5045342778" description="Trimeric autotransporter adhesin YadA-like C-terminal membrane anchor domain-containing protein" evidence="9">
    <location>
        <begin position="25"/>
        <end position="703"/>
    </location>
</feature>
<evidence type="ECO:0000313" key="12">
    <source>
        <dbReference type="Proteomes" id="UP000546536"/>
    </source>
</evidence>
<proteinExistence type="predicted"/>
<keyword evidence="4" id="KW-0812">Transmembrane</keyword>
<keyword evidence="12" id="KW-1185">Reference proteome</keyword>
<evidence type="ECO:0000256" key="3">
    <source>
        <dbReference type="ARBA" id="ARBA00022452"/>
    </source>
</evidence>
<evidence type="ECO:0000256" key="6">
    <source>
        <dbReference type="ARBA" id="ARBA00023136"/>
    </source>
</evidence>
<evidence type="ECO:0000256" key="7">
    <source>
        <dbReference type="ARBA" id="ARBA00023237"/>
    </source>
</evidence>
<protein>
    <recommendedName>
        <fullName evidence="10">Trimeric autotransporter adhesin YadA-like C-terminal membrane anchor domain-containing protein</fullName>
    </recommendedName>
</protein>
<evidence type="ECO:0000256" key="1">
    <source>
        <dbReference type="ARBA" id="ARBA00004241"/>
    </source>
</evidence>
<keyword evidence="6" id="KW-0472">Membrane</keyword>
<sequence>MSLQKSFQLTALAVAMGMSMATQATTITESSVDAGVDPWNVNISAYEDVNVGAVSNVNIYADNNNGSYGSFNVFKGAAGVPGTVALITADDNFNGGTVINTDTTINGNLSVSSLNGVNLSAQALQQIGFAEVVNAEAATRAAADTAESNARAAADVVLQNNINAEAATRLAADTQLQANIGTEAATRAAADTAITDGIAAGVTTASLTVNGPSQLNGEVTVNNVKSTTITDQAGTPATTPEFGADVNGDGRPDTLLQTKEQTDAVTVNTQSQVYNENNLTFSSKVEKGTTTTTDQYTADISYDANGVATYGPNSPLGQTTTLDLEKVAEDTIIVGKETAGSETALTVRSKDVTGEFETVVTSKDVTTGNVSASSITLDGQDLATTIANGDAATLASANATTASTAATLRDEAAAESARVNTAIVDGDAATLASANATTATTAATLRDEAAAESARVNTAIVDGDAATLASANATTASTAATLRDEAAAESARVNTAIVDGDAATLASANATTATTAATLRSEATAESARVNTAIVDGDTATLASANATTATTAATLRSEATAEFARVNQAMVSGDAATLSSAKTYADAGDTATLVSANAYTNTQVANVNSRVNQLNSRVDDVEKTSYRGIAIALAAQQQIPNIGAGQFAVFGGVGHYEGESAGALGVASVFADGRTSVSAALGFAGGSEVGGRVGVSYVFGGK</sequence>
<dbReference type="InterPro" id="IPR005594">
    <property type="entry name" value="YadA_C"/>
</dbReference>
<evidence type="ECO:0000256" key="5">
    <source>
        <dbReference type="ARBA" id="ARBA00022729"/>
    </source>
</evidence>
<dbReference type="Proteomes" id="UP000546536">
    <property type="component" value="Unassembled WGS sequence"/>
</dbReference>
<gene>
    <name evidence="11" type="ORF">HLH13_13500</name>
</gene>
<evidence type="ECO:0000256" key="8">
    <source>
        <dbReference type="SAM" id="MobiDB-lite"/>
    </source>
</evidence>
<name>A0ABX1V506_9GAMM</name>
<comment type="caution">
    <text evidence="11">The sequence shown here is derived from an EMBL/GenBank/DDBJ whole genome shotgun (WGS) entry which is preliminary data.</text>
</comment>
<evidence type="ECO:0000256" key="2">
    <source>
        <dbReference type="ARBA" id="ARBA00004442"/>
    </source>
</evidence>
<evidence type="ECO:0000259" key="10">
    <source>
        <dbReference type="Pfam" id="PF03895"/>
    </source>
</evidence>
<dbReference type="SUPFAM" id="SSF54523">
    <property type="entry name" value="Pili subunits"/>
    <property type="match status" value="1"/>
</dbReference>
<reference evidence="11 12" key="1">
    <citation type="submission" date="2020-04" db="EMBL/GenBank/DDBJ databases">
        <title>Acinetobacter Taxon 24.</title>
        <authorList>
            <person name="Nemec A."/>
            <person name="Radolfova-Krizova L."/>
            <person name="Higgins P.G."/>
            <person name="Spanelova P."/>
        </authorList>
    </citation>
    <scope>NUCLEOTIDE SEQUENCE [LARGE SCALE GENOMIC DNA]</scope>
    <source>
        <strain evidence="11 12">ANC 4279</strain>
    </source>
</reference>
<evidence type="ECO:0000256" key="4">
    <source>
        <dbReference type="ARBA" id="ARBA00022692"/>
    </source>
</evidence>